<dbReference type="InterPro" id="IPR037171">
    <property type="entry name" value="NagB/RpiA_transferase-like"/>
</dbReference>
<dbReference type="AlphaFoldDB" id="A0A239XGF0"/>
<dbReference type="SUPFAM" id="SSF100950">
    <property type="entry name" value="NagB/RpiA/CoA transferase-like"/>
    <property type="match status" value="1"/>
</dbReference>
<dbReference type="RefSeq" id="WP_017769725.1">
    <property type="nucleotide sequence ID" value="NZ_LT906454.1"/>
</dbReference>
<feature type="domain" description="HTH deoR-type" evidence="7">
    <location>
        <begin position="3"/>
        <end position="58"/>
    </location>
</feature>
<dbReference type="InterPro" id="IPR001034">
    <property type="entry name" value="DeoR_HTH"/>
</dbReference>
<dbReference type="PANTHER" id="PTHR30363">
    <property type="entry name" value="HTH-TYPE TRANSCRIPTIONAL REGULATOR SRLR-RELATED"/>
    <property type="match status" value="1"/>
</dbReference>
<dbReference type="Pfam" id="PF00455">
    <property type="entry name" value="DeoRC"/>
    <property type="match status" value="1"/>
</dbReference>
<keyword evidence="8" id="KW-0808">Transferase</keyword>
<evidence type="ECO:0000256" key="4">
    <source>
        <dbReference type="ARBA" id="ARBA00023125"/>
    </source>
</evidence>
<proteinExistence type="predicted"/>
<evidence type="ECO:0000313" key="8">
    <source>
        <dbReference type="EMBL" id="SNV45765.1"/>
    </source>
</evidence>
<dbReference type="SUPFAM" id="SSF46785">
    <property type="entry name" value="Winged helix' DNA-binding domain"/>
    <property type="match status" value="1"/>
</dbReference>
<sequence>MLKKERLLRIVDKVNEKGIITINDIMQDINVSDMTIRRDLDELEKDGQLTRIHGGAQSLNRPLPIERSNSEKQGLQTNEKKEIALLAKKYVNDGDTIFIGPGTTLEAFAQQLKEYHIRIVTNSLPVFDILKECKTIDLILLGGEYRPITGAFVGSITQKSIDNLSFSKTFVSANGISTMKMATYSESEGIIQQLALDKSIEKYLLIDSSKFDKFDFYDFYSIDKLDEIITDSHLSKEQFQKFSSHVTITKNS</sequence>
<dbReference type="Proteomes" id="UP000215144">
    <property type="component" value="Chromosome 1"/>
</dbReference>
<gene>
    <name evidence="8" type="primary">lacR_3</name>
    <name evidence="8" type="ORF">SAMEA4504048_02072</name>
</gene>
<evidence type="ECO:0000256" key="5">
    <source>
        <dbReference type="ARBA" id="ARBA00023163"/>
    </source>
</evidence>
<dbReference type="EMBL" id="LT906454">
    <property type="protein sequence ID" value="SNV45765.1"/>
    <property type="molecule type" value="Genomic_DNA"/>
</dbReference>
<dbReference type="Gene3D" id="3.40.50.1360">
    <property type="match status" value="1"/>
</dbReference>
<dbReference type="PROSITE" id="PS51000">
    <property type="entry name" value="HTH_DEOR_2"/>
    <property type="match status" value="1"/>
</dbReference>
<dbReference type="SMART" id="SM01134">
    <property type="entry name" value="DeoRC"/>
    <property type="match status" value="1"/>
</dbReference>
<dbReference type="InterPro" id="IPR036388">
    <property type="entry name" value="WH-like_DNA-bd_sf"/>
</dbReference>
<dbReference type="InterPro" id="IPR014036">
    <property type="entry name" value="DeoR-like_C"/>
</dbReference>
<name>A0A239XGF0_STRAI</name>
<dbReference type="PRINTS" id="PR00037">
    <property type="entry name" value="HTHLACR"/>
</dbReference>
<keyword evidence="3" id="KW-0805">Transcription regulation</keyword>
<keyword evidence="4" id="KW-0238">DNA-binding</keyword>
<organism evidence="8 9">
    <name type="scientific">Streptococcus acidominimus</name>
    <dbReference type="NCBI Taxonomy" id="1326"/>
    <lineage>
        <taxon>Bacteria</taxon>
        <taxon>Bacillati</taxon>
        <taxon>Bacillota</taxon>
        <taxon>Bacilli</taxon>
        <taxon>Lactobacillales</taxon>
        <taxon>Streptococcaceae</taxon>
        <taxon>Streptococcus</taxon>
    </lineage>
</organism>
<dbReference type="PROSITE" id="PS00894">
    <property type="entry name" value="HTH_DEOR_1"/>
    <property type="match status" value="1"/>
</dbReference>
<dbReference type="GO" id="GO:0003700">
    <property type="term" value="F:DNA-binding transcription factor activity"/>
    <property type="evidence" value="ECO:0007669"/>
    <property type="project" value="InterPro"/>
</dbReference>
<dbReference type="KEGG" id="saco:SAME_02072"/>
<protein>
    <recommendedName>
        <fullName evidence="1">Lactose phosphotransferase system repressor</fullName>
    </recommendedName>
</protein>
<dbReference type="OrthoDB" id="9798651at2"/>
<reference evidence="8 9" key="1">
    <citation type="submission" date="2017-06" db="EMBL/GenBank/DDBJ databases">
        <authorList>
            <consortium name="Pathogen Informatics"/>
        </authorList>
    </citation>
    <scope>NUCLEOTIDE SEQUENCE [LARGE SCALE GENOMIC DNA]</scope>
    <source>
        <strain evidence="8 9">NCTC11291</strain>
    </source>
</reference>
<evidence type="ECO:0000256" key="6">
    <source>
        <dbReference type="ARBA" id="ARBA00024937"/>
    </source>
</evidence>
<evidence type="ECO:0000313" key="9">
    <source>
        <dbReference type="Proteomes" id="UP000215144"/>
    </source>
</evidence>
<dbReference type="GO" id="GO:0003677">
    <property type="term" value="F:DNA binding"/>
    <property type="evidence" value="ECO:0007669"/>
    <property type="project" value="UniProtKB-KW"/>
</dbReference>
<dbReference type="Gene3D" id="1.10.10.10">
    <property type="entry name" value="Winged helix-like DNA-binding domain superfamily/Winged helix DNA-binding domain"/>
    <property type="match status" value="1"/>
</dbReference>
<dbReference type="InterPro" id="IPR036390">
    <property type="entry name" value="WH_DNA-bd_sf"/>
</dbReference>
<comment type="function">
    <text evidence="6">Repressor of the lactose catabolism operon. Galactose-6-phosphate is the inducer.</text>
</comment>
<keyword evidence="2" id="KW-0678">Repressor</keyword>
<dbReference type="InterPro" id="IPR018356">
    <property type="entry name" value="Tscrpt_reg_HTH_DeoR_CS"/>
</dbReference>
<dbReference type="GO" id="GO:0016740">
    <property type="term" value="F:transferase activity"/>
    <property type="evidence" value="ECO:0007669"/>
    <property type="project" value="UniProtKB-KW"/>
</dbReference>
<evidence type="ECO:0000256" key="2">
    <source>
        <dbReference type="ARBA" id="ARBA00022491"/>
    </source>
</evidence>
<dbReference type="Pfam" id="PF08220">
    <property type="entry name" value="HTH_DeoR"/>
    <property type="match status" value="1"/>
</dbReference>
<evidence type="ECO:0000256" key="3">
    <source>
        <dbReference type="ARBA" id="ARBA00023015"/>
    </source>
</evidence>
<dbReference type="PANTHER" id="PTHR30363:SF4">
    <property type="entry name" value="GLYCEROL-3-PHOSPHATE REGULON REPRESSOR"/>
    <property type="match status" value="1"/>
</dbReference>
<keyword evidence="5" id="KW-0804">Transcription</keyword>
<dbReference type="SMART" id="SM00420">
    <property type="entry name" value="HTH_DEOR"/>
    <property type="match status" value="1"/>
</dbReference>
<evidence type="ECO:0000256" key="1">
    <source>
        <dbReference type="ARBA" id="ARBA00021390"/>
    </source>
</evidence>
<accession>A0A239XGF0</accession>
<dbReference type="InterPro" id="IPR050313">
    <property type="entry name" value="Carb_Metab_HTH_regulators"/>
</dbReference>
<evidence type="ECO:0000259" key="7">
    <source>
        <dbReference type="PROSITE" id="PS51000"/>
    </source>
</evidence>